<reference evidence="2 3" key="1">
    <citation type="submission" date="2020-06" db="EMBL/GenBank/DDBJ databases">
        <title>Genome mining for natural products.</title>
        <authorList>
            <person name="Zhang B."/>
            <person name="Shi J."/>
            <person name="Ge H."/>
        </authorList>
    </citation>
    <scope>NUCLEOTIDE SEQUENCE [LARGE SCALE GENOMIC DNA]</scope>
    <source>
        <strain evidence="2 3">NA00687</strain>
    </source>
</reference>
<feature type="compositionally biased region" description="Polar residues" evidence="1">
    <location>
        <begin position="1"/>
        <end position="24"/>
    </location>
</feature>
<dbReference type="RefSeq" id="WP_176159882.1">
    <property type="nucleotide sequence ID" value="NZ_CP054929.1"/>
</dbReference>
<keyword evidence="3" id="KW-1185">Reference proteome</keyword>
<dbReference type="Proteomes" id="UP000509303">
    <property type="component" value="Chromosome"/>
</dbReference>
<dbReference type="EMBL" id="CP054929">
    <property type="protein sequence ID" value="QKW48184.1"/>
    <property type="molecule type" value="Genomic_DNA"/>
</dbReference>
<name>A0A7H8N129_9ACTN</name>
<accession>A0A7H8N129</accession>
<organism evidence="2 3">
    <name type="scientific">Streptomyces buecherae</name>
    <dbReference type="NCBI Taxonomy" id="2763006"/>
    <lineage>
        <taxon>Bacteria</taxon>
        <taxon>Bacillati</taxon>
        <taxon>Actinomycetota</taxon>
        <taxon>Actinomycetes</taxon>
        <taxon>Kitasatosporales</taxon>
        <taxon>Streptomycetaceae</taxon>
        <taxon>Streptomyces</taxon>
    </lineage>
</organism>
<sequence length="80" mass="7950">MSTATITSAPLASTTSSYGSSPLASATPAVCATASAPRTGELPRPRRPLGTALHAVKSFAGAAFSVAVLGDYKDAGVKKK</sequence>
<evidence type="ECO:0000313" key="2">
    <source>
        <dbReference type="EMBL" id="QKW48184.1"/>
    </source>
</evidence>
<protein>
    <submittedName>
        <fullName evidence="2">Uncharacterized protein</fullName>
    </submittedName>
</protein>
<gene>
    <name evidence="2" type="ORF">HUT08_14410</name>
</gene>
<dbReference type="AlphaFoldDB" id="A0A7H8N129"/>
<evidence type="ECO:0000313" key="3">
    <source>
        <dbReference type="Proteomes" id="UP000509303"/>
    </source>
</evidence>
<proteinExistence type="predicted"/>
<evidence type="ECO:0000256" key="1">
    <source>
        <dbReference type="SAM" id="MobiDB-lite"/>
    </source>
</evidence>
<feature type="region of interest" description="Disordered" evidence="1">
    <location>
        <begin position="1"/>
        <end position="25"/>
    </location>
</feature>